<keyword evidence="1" id="KW-0675">Receptor</keyword>
<organism evidence="1 2">
    <name type="scientific">Nibea albiflora</name>
    <name type="common">Yellow drum</name>
    <name type="synonym">Corvina albiflora</name>
    <dbReference type="NCBI Taxonomy" id="240163"/>
    <lineage>
        <taxon>Eukaryota</taxon>
        <taxon>Metazoa</taxon>
        <taxon>Chordata</taxon>
        <taxon>Craniata</taxon>
        <taxon>Vertebrata</taxon>
        <taxon>Euteleostomi</taxon>
        <taxon>Actinopterygii</taxon>
        <taxon>Neopterygii</taxon>
        <taxon>Teleostei</taxon>
        <taxon>Neoteleostei</taxon>
        <taxon>Acanthomorphata</taxon>
        <taxon>Eupercaria</taxon>
        <taxon>Sciaenidae</taxon>
        <taxon>Nibea</taxon>
    </lineage>
</organism>
<accession>A0ACB7EFB1</accession>
<dbReference type="Proteomes" id="UP000805704">
    <property type="component" value="Chromosome 8"/>
</dbReference>
<reference evidence="1" key="1">
    <citation type="submission" date="2020-04" db="EMBL/GenBank/DDBJ databases">
        <title>A chromosome-scale assembly and high-density genetic map of the yellow drum (Nibea albiflora) genome.</title>
        <authorList>
            <person name="Xu D."/>
            <person name="Zhang W."/>
            <person name="Chen R."/>
            <person name="Tan P."/>
            <person name="Wang L."/>
            <person name="Song H."/>
            <person name="Tian L."/>
            <person name="Zhu Q."/>
            <person name="Wang B."/>
        </authorList>
    </citation>
    <scope>NUCLEOTIDE SEQUENCE</scope>
    <source>
        <strain evidence="1">ZJHYS-2018</strain>
    </source>
</reference>
<dbReference type="EMBL" id="CM024796">
    <property type="protein sequence ID" value="KAG8000782.1"/>
    <property type="molecule type" value="Genomic_DNA"/>
</dbReference>
<evidence type="ECO:0000313" key="2">
    <source>
        <dbReference type="Proteomes" id="UP000805704"/>
    </source>
</evidence>
<sequence length="732" mass="83094">MATSAVPSDNLPTYKLVVVGDGGVGKSALTIQFFQKIFVPDYDPTIEDSYLKHTEIDGQWAILDVLDTAGQEEFSAMREQYMRTGDGFLIVFSVTDKASFEHVDRFHQLILRVKDREAFPMVLVANKVDLVHLRKVTTDQGQEMAAKHNITYIETSAKDPPMNVDKAFHELVRVIRNQIISVAHISNIKVKSKIGICEAASFEALEMGFDGPLSAQEQMYILYEIKLQCYQNLSNIDPGSTVDETCPPDWDGLICWPHGSPGLVTKVPCPSYIYDFNHKGHAYRKCDVNGSWVFVDRWNKTWTNYSECLRFLQPNDEEGRQDFFERLYVMYTIGYAVSFSSLLVAIFIIGYFRRLHCTRNYIHMHLFVSFMLRAVSIFIKDKVVHSSAGLQDFDSALLDNLQTVSMAPLDKSQYIGCKVTVLLFIYFLATNYYWILVEGLYLHSLIFMAFRSDSKYLWGFILIGWGVPAVFVAVWAIVRATLADARCWELSAGNIKWIYQVPILTAIGLNFILFVNIVRVLATKIRETNAGRYDTRKQYRKLAKSTLVLVLVFGIHYIIFVGMPHTFEGPSWEVRMYCELFFNSFQGFFVSIIYCYCNGEVQTEIKKTWTRWNLAFEWEGPVVCGRYRYGSVVVGLNNNNSTSSQSHLAGGGPSTRSTTLVSSRVYRSTGPPVVSMHATLPGYVISSSDPSIPEEPEDSGPKRVDDISLKENMMVLSPTATAEDEEEHCSRK</sequence>
<gene>
    <name evidence="1" type="primary">PTH2R</name>
    <name evidence="1" type="ORF">GBF38_017368</name>
</gene>
<keyword evidence="2" id="KW-1185">Reference proteome</keyword>
<evidence type="ECO:0000313" key="1">
    <source>
        <dbReference type="EMBL" id="KAG8000782.1"/>
    </source>
</evidence>
<proteinExistence type="predicted"/>
<protein>
    <submittedName>
        <fullName evidence="1">Parathyroid hormone 2 receptor</fullName>
    </submittedName>
</protein>
<comment type="caution">
    <text evidence="1">The sequence shown here is derived from an EMBL/GenBank/DDBJ whole genome shotgun (WGS) entry which is preliminary data.</text>
</comment>
<name>A0ACB7EFB1_NIBAL</name>